<dbReference type="EMBL" id="BK032509">
    <property type="protein sequence ID" value="DAF43590.1"/>
    <property type="molecule type" value="Genomic_DNA"/>
</dbReference>
<reference evidence="2" key="1">
    <citation type="journal article" date="2021" name="Proc. Natl. Acad. Sci. U.S.A.">
        <title>A Catalog of Tens of Thousands of Viruses from Human Metagenomes Reveals Hidden Associations with Chronic Diseases.</title>
        <authorList>
            <person name="Tisza M.J."/>
            <person name="Buck C.B."/>
        </authorList>
    </citation>
    <scope>NUCLEOTIDE SEQUENCE</scope>
    <source>
        <strain evidence="2">CtWdm1</strain>
    </source>
</reference>
<dbReference type="InterPro" id="IPR015947">
    <property type="entry name" value="PUA-like_sf"/>
</dbReference>
<name>A0A8S5RXT2_9CAUD</name>
<dbReference type="Pfam" id="PF12961">
    <property type="entry name" value="DUF3850"/>
    <property type="match status" value="1"/>
</dbReference>
<evidence type="ECO:0000313" key="2">
    <source>
        <dbReference type="EMBL" id="DAF43590.1"/>
    </source>
</evidence>
<sequence length="95" mass="11241">MKKHNLKILPQYFEAVINGCKNFEIRKNDRFFKLNDILFLKEYNPIEKKYTGCTAKCKVIYILYHEDFPEGIQDGYCVMGIKFLGYADFNELIEG</sequence>
<accession>A0A8S5RXT2</accession>
<proteinExistence type="predicted"/>
<dbReference type="Gene3D" id="2.30.130.30">
    <property type="entry name" value="Hypothetical protein"/>
    <property type="match status" value="1"/>
</dbReference>
<protein>
    <submittedName>
        <fullName evidence="2">Activating signal cointegrator</fullName>
    </submittedName>
</protein>
<organism evidence="2">
    <name type="scientific">Siphoviridae sp. ctWdm1</name>
    <dbReference type="NCBI Taxonomy" id="2827883"/>
    <lineage>
        <taxon>Viruses</taxon>
        <taxon>Duplodnaviria</taxon>
        <taxon>Heunggongvirae</taxon>
        <taxon>Uroviricota</taxon>
        <taxon>Caudoviricetes</taxon>
    </lineage>
</organism>
<dbReference type="InterPro" id="IPR039440">
    <property type="entry name" value="DUF3850"/>
</dbReference>
<evidence type="ECO:0000259" key="1">
    <source>
        <dbReference type="Pfam" id="PF12961"/>
    </source>
</evidence>
<dbReference type="SUPFAM" id="SSF88697">
    <property type="entry name" value="PUA domain-like"/>
    <property type="match status" value="1"/>
</dbReference>
<feature type="domain" description="DUF3850" evidence="1">
    <location>
        <begin position="4"/>
        <end position="81"/>
    </location>
</feature>